<reference evidence="1 2" key="1">
    <citation type="submission" date="2024-04" db="EMBL/GenBank/DDBJ databases">
        <title>Phyllosticta paracitricarpa is synonymous to the EU quarantine fungus P. citricarpa based on phylogenomic analyses.</title>
        <authorList>
            <consortium name="Lawrence Berkeley National Laboratory"/>
            <person name="Van Ingen-Buijs V.A."/>
            <person name="Van Westerhoven A.C."/>
            <person name="Haridas S."/>
            <person name="Skiadas P."/>
            <person name="Martin F."/>
            <person name="Groenewald J.Z."/>
            <person name="Crous P.W."/>
            <person name="Seidl M.F."/>
        </authorList>
    </citation>
    <scope>NUCLEOTIDE SEQUENCE [LARGE SCALE GENOMIC DNA]</scope>
    <source>
        <strain evidence="1 2">CBS 122670</strain>
    </source>
</reference>
<accession>A0ABR1MPJ3</accession>
<proteinExistence type="predicted"/>
<name>A0ABR1MPJ3_9PEZI</name>
<dbReference type="EMBL" id="JBBPDW010000003">
    <property type="protein sequence ID" value="KAK7554436.1"/>
    <property type="molecule type" value="Genomic_DNA"/>
</dbReference>
<keyword evidence="2" id="KW-1185">Reference proteome</keyword>
<organism evidence="1 2">
    <name type="scientific">Phyllosticta citricarpa</name>
    <dbReference type="NCBI Taxonomy" id="55181"/>
    <lineage>
        <taxon>Eukaryota</taxon>
        <taxon>Fungi</taxon>
        <taxon>Dikarya</taxon>
        <taxon>Ascomycota</taxon>
        <taxon>Pezizomycotina</taxon>
        <taxon>Dothideomycetes</taxon>
        <taxon>Dothideomycetes incertae sedis</taxon>
        <taxon>Botryosphaeriales</taxon>
        <taxon>Phyllostictaceae</taxon>
        <taxon>Phyllosticta</taxon>
    </lineage>
</organism>
<sequence>MATLQRTLGVGLLGALGWLPMKAGGNWRLHSQDRSKAVEFSLAKSFVHLIFVGFACWRGLQVLVSRAFHAKLTTIVLYNTVIRLFWRIRLAFQEWTRPTARIRFLFIVHVCYLPLKSSLLSFCIFG</sequence>
<comment type="caution">
    <text evidence="1">The sequence shown here is derived from an EMBL/GenBank/DDBJ whole genome shotgun (WGS) entry which is preliminary data.</text>
</comment>
<evidence type="ECO:0000313" key="1">
    <source>
        <dbReference type="EMBL" id="KAK7554436.1"/>
    </source>
</evidence>
<dbReference type="Proteomes" id="UP001365128">
    <property type="component" value="Unassembled WGS sequence"/>
</dbReference>
<gene>
    <name evidence="1" type="ORF">IWX46DRAFT_214134</name>
</gene>
<protein>
    <submittedName>
        <fullName evidence="1">Uncharacterized protein</fullName>
    </submittedName>
</protein>
<evidence type="ECO:0000313" key="2">
    <source>
        <dbReference type="Proteomes" id="UP001365128"/>
    </source>
</evidence>